<sequence>MAPFPALTHIAVTVSDMVASTEWYTRLFGSPPVLDEDEESGAFHHAVFVLGGGTMFGLHTHTGERPDAEFDERRIGLDHVAFACTTGELEFWRGRLDELGIAHGGIKTAAYGSGLSFRDPDNIALEFFAPPGRTLAAPESQ</sequence>
<dbReference type="Gene3D" id="3.10.180.10">
    <property type="entry name" value="2,3-Dihydroxybiphenyl 1,2-Dioxygenase, domain 1"/>
    <property type="match status" value="1"/>
</dbReference>
<dbReference type="SUPFAM" id="SSF54593">
    <property type="entry name" value="Glyoxalase/Bleomycin resistance protein/Dihydroxybiphenyl dioxygenase"/>
    <property type="match status" value="1"/>
</dbReference>
<proteinExistence type="predicted"/>
<dbReference type="Pfam" id="PF00903">
    <property type="entry name" value="Glyoxalase"/>
    <property type="match status" value="1"/>
</dbReference>
<evidence type="ECO:0000313" key="2">
    <source>
        <dbReference type="EMBL" id="MFM1731012.1"/>
    </source>
</evidence>
<comment type="caution">
    <text evidence="2">The sequence shown here is derived from an EMBL/GenBank/DDBJ whole genome shotgun (WGS) entry which is preliminary data.</text>
</comment>
<reference evidence="2 3" key="1">
    <citation type="submission" date="2023-11" db="EMBL/GenBank/DDBJ databases">
        <authorList>
            <person name="Val-Calvo J."/>
            <person name="Scortti M."/>
            <person name="Vazquez-Boland J."/>
        </authorList>
    </citation>
    <scope>NUCLEOTIDE SEQUENCE [LARGE SCALE GENOMIC DNA]</scope>
    <source>
        <strain evidence="2 3">DSM 46662</strain>
    </source>
</reference>
<dbReference type="InterPro" id="IPR004360">
    <property type="entry name" value="Glyas_Fos-R_dOase_dom"/>
</dbReference>
<dbReference type="Proteomes" id="UP001629744">
    <property type="component" value="Unassembled WGS sequence"/>
</dbReference>
<organism evidence="2 3">
    <name type="scientific">Prescottella soli</name>
    <dbReference type="NCBI Taxonomy" id="1543852"/>
    <lineage>
        <taxon>Bacteria</taxon>
        <taxon>Bacillati</taxon>
        <taxon>Actinomycetota</taxon>
        <taxon>Actinomycetes</taxon>
        <taxon>Mycobacteriales</taxon>
        <taxon>Nocardiaceae</taxon>
        <taxon>Prescottella</taxon>
    </lineage>
</organism>
<name>A0ABW9G0J5_9NOCA</name>
<dbReference type="RefSeq" id="WP_348610651.1">
    <property type="nucleotide sequence ID" value="NZ_CP157276.1"/>
</dbReference>
<evidence type="ECO:0000313" key="3">
    <source>
        <dbReference type="Proteomes" id="UP001629744"/>
    </source>
</evidence>
<dbReference type="InterPro" id="IPR029068">
    <property type="entry name" value="Glyas_Bleomycin-R_OHBP_Dase"/>
</dbReference>
<keyword evidence="3" id="KW-1185">Reference proteome</keyword>
<dbReference type="InterPro" id="IPR037523">
    <property type="entry name" value="VOC_core"/>
</dbReference>
<protein>
    <submittedName>
        <fullName evidence="2">VOC family protein</fullName>
    </submittedName>
</protein>
<dbReference type="CDD" id="cd06587">
    <property type="entry name" value="VOC"/>
    <property type="match status" value="1"/>
</dbReference>
<accession>A0ABW9G0J5</accession>
<dbReference type="EMBL" id="JBDLNU010000006">
    <property type="protein sequence ID" value="MFM1731012.1"/>
    <property type="molecule type" value="Genomic_DNA"/>
</dbReference>
<gene>
    <name evidence="2" type="ORF">ABEU19_004557</name>
</gene>
<feature type="domain" description="VOC" evidence="1">
    <location>
        <begin position="6"/>
        <end position="130"/>
    </location>
</feature>
<dbReference type="PROSITE" id="PS51819">
    <property type="entry name" value="VOC"/>
    <property type="match status" value="1"/>
</dbReference>
<evidence type="ECO:0000259" key="1">
    <source>
        <dbReference type="PROSITE" id="PS51819"/>
    </source>
</evidence>